<dbReference type="PANTHER" id="PTHR33322:SF18">
    <property type="entry name" value="BAG FAMILY MOLECULAR CHAPERONE REGULATOR 8, CHLOROPLASTIC"/>
    <property type="match status" value="1"/>
</dbReference>
<reference evidence="4" key="2">
    <citation type="submission" date="2015-12" db="EMBL/GenBank/DDBJ databases">
        <title>Update maize B73 reference genome by single molecule sequencing technologies.</title>
        <authorList>
            <consortium name="Maize Genome Sequencing Project"/>
            <person name="Ware D."/>
        </authorList>
    </citation>
    <scope>NUCLEOTIDE SEQUENCE</scope>
    <source>
        <tissue evidence="4">Seedling</tissue>
    </source>
</reference>
<feature type="compositionally biased region" description="Low complexity" evidence="2">
    <location>
        <begin position="207"/>
        <end position="216"/>
    </location>
</feature>
<dbReference type="PROSITE" id="PS51035">
    <property type="entry name" value="BAG"/>
    <property type="match status" value="1"/>
</dbReference>
<feature type="domain" description="BAG" evidence="3">
    <location>
        <begin position="270"/>
        <end position="312"/>
    </location>
</feature>
<evidence type="ECO:0000313" key="6">
    <source>
        <dbReference type="Proteomes" id="UP000007305"/>
    </source>
</evidence>
<feature type="region of interest" description="Disordered" evidence="2">
    <location>
        <begin position="59"/>
        <end position="126"/>
    </location>
</feature>
<reference evidence="6" key="1">
    <citation type="journal article" date="2009" name="Science">
        <title>The B73 maize genome: complexity, diversity, and dynamics.</title>
        <authorList>
            <person name="Schnable P.S."/>
            <person name="Ware D."/>
            <person name="Fulton R.S."/>
            <person name="Stein J.C."/>
            <person name="Wei F."/>
            <person name="Pasternak S."/>
            <person name="Liang C."/>
            <person name="Zhang J."/>
            <person name="Fulton L."/>
            <person name="Graves T.A."/>
            <person name="Minx P."/>
            <person name="Reily A.D."/>
            <person name="Courtney L."/>
            <person name="Kruchowski S.S."/>
            <person name="Tomlinson C."/>
            <person name="Strong C."/>
            <person name="Delehaunty K."/>
            <person name="Fronick C."/>
            <person name="Courtney B."/>
            <person name="Rock S.M."/>
            <person name="Belter E."/>
            <person name="Du F."/>
            <person name="Kim K."/>
            <person name="Abbott R.M."/>
            <person name="Cotton M."/>
            <person name="Levy A."/>
            <person name="Marchetto P."/>
            <person name="Ochoa K."/>
            <person name="Jackson S.M."/>
            <person name="Gillam B."/>
            <person name="Chen W."/>
            <person name="Yan L."/>
            <person name="Higginbotham J."/>
            <person name="Cardenas M."/>
            <person name="Waligorski J."/>
            <person name="Applebaum E."/>
            <person name="Phelps L."/>
            <person name="Falcone J."/>
            <person name="Kanchi K."/>
            <person name="Thane T."/>
            <person name="Scimone A."/>
            <person name="Thane N."/>
            <person name="Henke J."/>
            <person name="Wang T."/>
            <person name="Ruppert J."/>
            <person name="Shah N."/>
            <person name="Rotter K."/>
            <person name="Hodges J."/>
            <person name="Ingenthron E."/>
            <person name="Cordes M."/>
            <person name="Kohlberg S."/>
            <person name="Sgro J."/>
            <person name="Delgado B."/>
            <person name="Mead K."/>
            <person name="Chinwalla A."/>
            <person name="Leonard S."/>
            <person name="Crouse K."/>
            <person name="Collura K."/>
            <person name="Kudrna D."/>
            <person name="Currie J."/>
            <person name="He R."/>
            <person name="Angelova A."/>
            <person name="Rajasekar S."/>
            <person name="Mueller T."/>
            <person name="Lomeli R."/>
            <person name="Scara G."/>
            <person name="Ko A."/>
            <person name="Delaney K."/>
            <person name="Wissotski M."/>
            <person name="Lopez G."/>
            <person name="Campos D."/>
            <person name="Braidotti M."/>
            <person name="Ashley E."/>
            <person name="Golser W."/>
            <person name="Kim H."/>
            <person name="Lee S."/>
            <person name="Lin J."/>
            <person name="Dujmic Z."/>
            <person name="Kim W."/>
            <person name="Talag J."/>
            <person name="Zuccolo A."/>
            <person name="Fan C."/>
            <person name="Sebastian A."/>
            <person name="Kramer M."/>
            <person name="Spiegel L."/>
            <person name="Nascimento L."/>
            <person name="Zutavern T."/>
            <person name="Miller B."/>
            <person name="Ambroise C."/>
            <person name="Muller S."/>
            <person name="Spooner W."/>
            <person name="Narechania A."/>
            <person name="Ren L."/>
            <person name="Wei S."/>
            <person name="Kumari S."/>
            <person name="Faga B."/>
            <person name="Levy M.J."/>
            <person name="McMahan L."/>
            <person name="Van Buren P."/>
            <person name="Vaughn M.W."/>
            <person name="Ying K."/>
            <person name="Yeh C.-T."/>
            <person name="Emrich S.J."/>
            <person name="Jia Y."/>
            <person name="Kalyanaraman A."/>
            <person name="Hsia A.-P."/>
            <person name="Barbazuk W.B."/>
            <person name="Baucom R.S."/>
            <person name="Brutnell T.P."/>
            <person name="Carpita N.C."/>
            <person name="Chaparro C."/>
            <person name="Chia J.-M."/>
            <person name="Deragon J.-M."/>
            <person name="Estill J.C."/>
            <person name="Fu Y."/>
            <person name="Jeddeloh J.A."/>
            <person name="Han Y."/>
            <person name="Lee H."/>
            <person name="Li P."/>
            <person name="Lisch D.R."/>
            <person name="Liu S."/>
            <person name="Liu Z."/>
            <person name="Nagel D.H."/>
            <person name="McCann M.C."/>
            <person name="SanMiguel P."/>
            <person name="Myers A.M."/>
            <person name="Nettleton D."/>
            <person name="Nguyen J."/>
            <person name="Penning B.W."/>
            <person name="Ponnala L."/>
            <person name="Schneider K.L."/>
            <person name="Schwartz D.C."/>
            <person name="Sharma A."/>
            <person name="Soderlund C."/>
            <person name="Springer N.M."/>
            <person name="Sun Q."/>
            <person name="Wang H."/>
            <person name="Waterman M."/>
            <person name="Westerman R."/>
            <person name="Wolfgruber T.K."/>
            <person name="Yang L."/>
            <person name="Yu Y."/>
            <person name="Zhang L."/>
            <person name="Zhou S."/>
            <person name="Zhu Q."/>
            <person name="Bennetzen J.L."/>
            <person name="Dawe R.K."/>
            <person name="Jiang J."/>
            <person name="Jiang N."/>
            <person name="Presting G.G."/>
            <person name="Wessler S.R."/>
            <person name="Aluru S."/>
            <person name="Martienssen R.A."/>
            <person name="Clifton S.W."/>
            <person name="McCombie W.R."/>
            <person name="Wing R.A."/>
            <person name="Wilson R.K."/>
        </authorList>
    </citation>
    <scope>NUCLEOTIDE SEQUENCE [LARGE SCALE GENOMIC DNA]</scope>
    <source>
        <strain evidence="6">cv. B73</strain>
    </source>
</reference>
<dbReference type="KEGG" id="zma:103642998"/>
<dbReference type="EMBL" id="CM000784">
    <property type="protein sequence ID" value="AQK94749.1"/>
    <property type="molecule type" value="Genomic_DNA"/>
</dbReference>
<dbReference type="Proteomes" id="UP000007305">
    <property type="component" value="Chromosome 8"/>
</dbReference>
<feature type="region of interest" description="Disordered" evidence="2">
    <location>
        <begin position="149"/>
        <end position="218"/>
    </location>
</feature>
<evidence type="ECO:0000313" key="4">
    <source>
        <dbReference type="EMBL" id="AQK94749.1"/>
    </source>
</evidence>
<accession>A0A1D6FT87</accession>
<evidence type="ECO:0000259" key="3">
    <source>
        <dbReference type="PROSITE" id="PS51035"/>
    </source>
</evidence>
<dbReference type="EnsemblPlants" id="Zm00001eb352990_T002">
    <property type="protein sequence ID" value="Zm00001eb352990_P002"/>
    <property type="gene ID" value="Zm00001eb352990"/>
</dbReference>
<dbReference type="GO" id="GO:0051087">
    <property type="term" value="F:protein-folding chaperone binding"/>
    <property type="evidence" value="ECO:0007669"/>
    <property type="project" value="InterPro"/>
</dbReference>
<reference evidence="5" key="3">
    <citation type="submission" date="2019-07" db="EMBL/GenBank/DDBJ databases">
        <authorList>
            <person name="Seetharam A."/>
            <person name="Woodhouse M."/>
            <person name="Cannon E."/>
        </authorList>
    </citation>
    <scope>NUCLEOTIDE SEQUENCE [LARGE SCALE GENOMIC DNA]</scope>
    <source>
        <strain evidence="5">cv. B73</strain>
    </source>
</reference>
<dbReference type="GO" id="GO:0006457">
    <property type="term" value="P:protein folding"/>
    <property type="evidence" value="ECO:0000318"/>
    <property type="project" value="GO_Central"/>
</dbReference>
<dbReference type="SMR" id="A0A1D6FT87"/>
<protein>
    <submittedName>
        <fullName evidence="4">BAG family molecular chaperone regulator 8 chloroplastic</fullName>
    </submittedName>
</protein>
<dbReference type="AlphaFoldDB" id="A0A1D6FT87"/>
<dbReference type="STRING" id="4577.A0A1D6FT87"/>
<sequence length="416" mass="45565">MPRHDYHHPPPPACCSCCCAGAGAAPCYYPAPAPAPPSSTASDQLLHAIAAHLLLSSPVPAQPQSQPQPQPQPQPPPPPAAQHATNPHPYPYPYPQQYQYQYQQQEPKHHTYIHPPLPQLRPNPSGDNGHLLLHSLLRRVAAIESALPHCFPAPPPARRPPHPNHRPRRAARYHEEEQEVEEDGSEPESPPSPPPPRPRPRPRRSARAGPPSAASDRAARTIQAHFRRFLARRSRTLRQLKELAVLRSKAAAIRGSLSGRRGGADPAAVSEVAMGLLLRLDAIQGGDPMIREGKRAVSRELTRILEFVDKVLIKEHQQMVMGDALETHEYHDGCNATFVAARPSVSKKVSFSGNDQVRTLNGKIENRNEVDEGSEGSSSAESDELKPNKRGAYGKPGLAAPMPVHMESRPVAGERR</sequence>
<feature type="compositionally biased region" description="Basic residues" evidence="2">
    <location>
        <begin position="159"/>
        <end position="171"/>
    </location>
</feature>
<gene>
    <name evidence="5" type="primary">LOC103642998</name>
    <name evidence="4" type="ORF">ZEAMMB73_Zm00001d010727</name>
</gene>
<evidence type="ECO:0007829" key="7">
    <source>
        <dbReference type="PeptideAtlas" id="A0A1D6FT87"/>
    </source>
</evidence>
<keyword evidence="1" id="KW-0143">Chaperone</keyword>
<feature type="compositionally biased region" description="Acidic residues" evidence="2">
    <location>
        <begin position="176"/>
        <end position="186"/>
    </location>
</feature>
<evidence type="ECO:0000256" key="1">
    <source>
        <dbReference type="ARBA" id="ARBA00023186"/>
    </source>
</evidence>
<feature type="compositionally biased region" description="Pro residues" evidence="2">
    <location>
        <begin position="66"/>
        <end position="80"/>
    </location>
</feature>
<feature type="region of interest" description="Disordered" evidence="2">
    <location>
        <begin position="359"/>
        <end position="416"/>
    </location>
</feature>
<dbReference type="GeneID" id="103642998"/>
<organism evidence="4">
    <name type="scientific">Zea mays</name>
    <name type="common">Maize</name>
    <dbReference type="NCBI Taxonomy" id="4577"/>
    <lineage>
        <taxon>Eukaryota</taxon>
        <taxon>Viridiplantae</taxon>
        <taxon>Streptophyta</taxon>
        <taxon>Embryophyta</taxon>
        <taxon>Tracheophyta</taxon>
        <taxon>Spermatophyta</taxon>
        <taxon>Magnoliopsida</taxon>
        <taxon>Liliopsida</taxon>
        <taxon>Poales</taxon>
        <taxon>Poaceae</taxon>
        <taxon>PACMAD clade</taxon>
        <taxon>Panicoideae</taxon>
        <taxon>Andropogonodae</taxon>
        <taxon>Andropogoneae</taxon>
        <taxon>Tripsacinae</taxon>
        <taxon>Zea</taxon>
    </lineage>
</organism>
<dbReference type="Gramene" id="Zm00001eb352990_T001">
    <property type="protein sequence ID" value="Zm00001eb352990_P001"/>
    <property type="gene ID" value="Zm00001eb352990"/>
</dbReference>
<dbReference type="ExpressionAtlas" id="A0A1D6FT87">
    <property type="expression patterns" value="baseline and differential"/>
</dbReference>
<dbReference type="Gramene" id="Zm00001eb352990_T002">
    <property type="protein sequence ID" value="Zm00001eb352990_P002"/>
    <property type="gene ID" value="Zm00001eb352990"/>
</dbReference>
<dbReference type="FunCoup" id="A0A1D6FT87">
    <property type="interactions" value="496"/>
</dbReference>
<dbReference type="PANTHER" id="PTHR33322">
    <property type="entry name" value="BAG DOMAIN CONTAINING PROTEIN, EXPRESSED"/>
    <property type="match status" value="1"/>
</dbReference>
<dbReference type="InterPro" id="IPR003103">
    <property type="entry name" value="BAG_domain"/>
</dbReference>
<evidence type="ECO:0000256" key="2">
    <source>
        <dbReference type="SAM" id="MobiDB-lite"/>
    </source>
</evidence>
<dbReference type="EnsemblPlants" id="Zm00001eb352990_T001">
    <property type="protein sequence ID" value="Zm00001eb352990_P001"/>
    <property type="gene ID" value="Zm00001eb352990"/>
</dbReference>
<keyword evidence="6" id="KW-1185">Reference proteome</keyword>
<proteinExistence type="evidence at protein level"/>
<feature type="compositionally biased region" description="Pro residues" evidence="2">
    <location>
        <begin position="188"/>
        <end position="197"/>
    </location>
</feature>
<dbReference type="Pfam" id="PF02179">
    <property type="entry name" value="BAG"/>
    <property type="match status" value="1"/>
</dbReference>
<name>A0A1D6FT87_MAIZE</name>
<dbReference type="SUPFAM" id="SSF63491">
    <property type="entry name" value="BAG domain"/>
    <property type="match status" value="1"/>
</dbReference>
<dbReference type="RefSeq" id="XP_020398335.1">
    <property type="nucleotide sequence ID" value="XM_020542746.2"/>
</dbReference>
<evidence type="ECO:0000313" key="5">
    <source>
        <dbReference type="EnsemblPlants" id="Zm00001eb352990_P001"/>
    </source>
</evidence>
<keyword evidence="7" id="KW-1267">Proteomics identification</keyword>
<dbReference type="PROSITE" id="PS50096">
    <property type="entry name" value="IQ"/>
    <property type="match status" value="1"/>
</dbReference>
<dbReference type="OMA" id="HAYHYQY"/>
<dbReference type="OrthoDB" id="1100735at2759"/>
<reference evidence="5" key="4">
    <citation type="submission" date="2021-05" db="UniProtKB">
        <authorList>
            <consortium name="EnsemblPlants"/>
        </authorList>
    </citation>
    <scope>IDENTIFICATION</scope>
    <source>
        <strain evidence="5">cv. B73</strain>
    </source>
</reference>
<feature type="compositionally biased region" description="Low complexity" evidence="2">
    <location>
        <begin position="95"/>
        <end position="105"/>
    </location>
</feature>
<dbReference type="InterPro" id="IPR040400">
    <property type="entry name" value="BAG5/6/7/8"/>
</dbReference>
<feature type="compositionally biased region" description="Basic and acidic residues" evidence="2">
    <location>
        <begin position="406"/>
        <end position="416"/>
    </location>
</feature>